<comment type="caution">
    <text evidence="2">The sequence shown here is derived from an EMBL/GenBank/DDBJ whole genome shotgun (WGS) entry which is preliminary data.</text>
</comment>
<dbReference type="EMBL" id="JACTAM010000003">
    <property type="protein sequence ID" value="KAI2667077.1"/>
    <property type="molecule type" value="Genomic_DNA"/>
</dbReference>
<dbReference type="InterPro" id="IPR005312">
    <property type="entry name" value="DUF1759"/>
</dbReference>
<gene>
    <name evidence="2" type="ORF">H4Q32_031042</name>
</gene>
<organism evidence="2 3">
    <name type="scientific">Labeo rohita</name>
    <name type="common">Indian major carp</name>
    <name type="synonym">Cyprinus rohita</name>
    <dbReference type="NCBI Taxonomy" id="84645"/>
    <lineage>
        <taxon>Eukaryota</taxon>
        <taxon>Metazoa</taxon>
        <taxon>Chordata</taxon>
        <taxon>Craniata</taxon>
        <taxon>Vertebrata</taxon>
        <taxon>Euteleostomi</taxon>
        <taxon>Actinopterygii</taxon>
        <taxon>Neopterygii</taxon>
        <taxon>Teleostei</taxon>
        <taxon>Ostariophysi</taxon>
        <taxon>Cypriniformes</taxon>
        <taxon>Cyprinidae</taxon>
        <taxon>Labeoninae</taxon>
        <taxon>Labeonini</taxon>
        <taxon>Labeo</taxon>
    </lineage>
</organism>
<protein>
    <submittedName>
        <fullName evidence="2">FHA domain-containing protein PS1</fullName>
    </submittedName>
</protein>
<feature type="compositionally biased region" description="Basic and acidic residues" evidence="1">
    <location>
        <begin position="1"/>
        <end position="13"/>
    </location>
</feature>
<dbReference type="PANTHER" id="PTHR47331">
    <property type="entry name" value="PHD-TYPE DOMAIN-CONTAINING PROTEIN"/>
    <property type="match status" value="1"/>
</dbReference>
<name>A0ABQ8MXC6_LABRO</name>
<evidence type="ECO:0000256" key="1">
    <source>
        <dbReference type="SAM" id="MobiDB-lite"/>
    </source>
</evidence>
<evidence type="ECO:0000313" key="2">
    <source>
        <dbReference type="EMBL" id="KAI2667077.1"/>
    </source>
</evidence>
<evidence type="ECO:0000313" key="3">
    <source>
        <dbReference type="Proteomes" id="UP000830375"/>
    </source>
</evidence>
<reference evidence="2 3" key="1">
    <citation type="submission" date="2022-01" db="EMBL/GenBank/DDBJ databases">
        <title>A high-quality chromosome-level genome assembly of rohu carp, Labeo rohita.</title>
        <authorList>
            <person name="Arick M.A. II"/>
            <person name="Hsu C.-Y."/>
            <person name="Magbanua Z."/>
            <person name="Pechanova O."/>
            <person name="Grover C."/>
            <person name="Miller E."/>
            <person name="Thrash A."/>
            <person name="Ezzel L."/>
            <person name="Alam S."/>
            <person name="Benzie J."/>
            <person name="Hamilton M."/>
            <person name="Karsi A."/>
            <person name="Lawrence M.L."/>
            <person name="Peterson D.G."/>
        </authorList>
    </citation>
    <scope>NUCLEOTIDE SEQUENCE [LARGE SCALE GENOMIC DNA]</scope>
    <source>
        <strain evidence="3">BAU-BD-2019</strain>
        <tissue evidence="2">Blood</tissue>
    </source>
</reference>
<dbReference type="Proteomes" id="UP000830375">
    <property type="component" value="Unassembled WGS sequence"/>
</dbReference>
<proteinExistence type="predicted"/>
<feature type="region of interest" description="Disordered" evidence="1">
    <location>
        <begin position="1"/>
        <end position="20"/>
    </location>
</feature>
<dbReference type="PANTHER" id="PTHR47331:SF5">
    <property type="entry name" value="RIBONUCLEASE H"/>
    <property type="match status" value="1"/>
</dbReference>
<sequence length="276" mass="32215">MQMKKTEEDDKTPQCHHSSCPSEQQSIITKRVECAAQLAAKQAEMKMEEAIATQRLELKRLEYQRDLQVIAAKVKQTSCTCTSVFSGDPLKFLVWRTSFKALIERRCRNPADKLFYLQKYVSGEAQSVLEGSFYRKCDEAYDQAWEALNSRYGHPFVIQRVFQEKLNHWPKIGLRESVKLRQFSDFLTACSNAMPHIKRLQVLNDCEENQKMLQKLPDWLTSHWNRHETTMTWVKPTAQQDSDGHDKLQQHMPKIEVGILRSRDVEIESPRKEAEP</sequence>
<dbReference type="Pfam" id="PF03564">
    <property type="entry name" value="DUF1759"/>
    <property type="match status" value="1"/>
</dbReference>
<accession>A0ABQ8MXC6</accession>
<keyword evidence="3" id="KW-1185">Reference proteome</keyword>